<keyword evidence="2" id="KW-1185">Reference proteome</keyword>
<name>A0ACC2B302_DIPCM</name>
<comment type="caution">
    <text evidence="1">The sequence shown here is derived from an EMBL/GenBank/DDBJ whole genome shotgun (WGS) entry which is preliminary data.</text>
</comment>
<dbReference type="Proteomes" id="UP001162992">
    <property type="component" value="Chromosome 18"/>
</dbReference>
<dbReference type="EMBL" id="CM055109">
    <property type="protein sequence ID" value="KAJ7523734.1"/>
    <property type="molecule type" value="Genomic_DNA"/>
</dbReference>
<evidence type="ECO:0000313" key="2">
    <source>
        <dbReference type="Proteomes" id="UP001162992"/>
    </source>
</evidence>
<gene>
    <name evidence="1" type="ORF">O6H91_18G060700</name>
</gene>
<organism evidence="1 2">
    <name type="scientific">Diphasiastrum complanatum</name>
    <name type="common">Issler's clubmoss</name>
    <name type="synonym">Lycopodium complanatum</name>
    <dbReference type="NCBI Taxonomy" id="34168"/>
    <lineage>
        <taxon>Eukaryota</taxon>
        <taxon>Viridiplantae</taxon>
        <taxon>Streptophyta</taxon>
        <taxon>Embryophyta</taxon>
        <taxon>Tracheophyta</taxon>
        <taxon>Lycopodiopsida</taxon>
        <taxon>Lycopodiales</taxon>
        <taxon>Lycopodiaceae</taxon>
        <taxon>Lycopodioideae</taxon>
        <taxon>Diphasiastrum</taxon>
    </lineage>
</organism>
<protein>
    <submittedName>
        <fullName evidence="1">Uncharacterized protein</fullName>
    </submittedName>
</protein>
<sequence>MVKGVKQGPSIIEENRDIYGFIVSSQHLQRYREYASIYEEEEAERSDRWELFLRTYSEDRQAELASGTITSEEQVYKNGSQKKDSHDNLRGSRDSTTNVDNLDGRLEYSNAGKQLKGNHRTVQTWCSVRPSLRLLERALRKQTNNTFSSNAHKLSVATAIDSLNSFAPHEQPLESGEVKINSESGLLENQIKIQNLAEEKSDTTIFLEESERLDSINFFGAGNQTKDKESATDEVHKIASVECSHKWEEIFHPAEALAARDELNLLVRGGVPMAFRGELWQVFVGTTARRVEGHYDVLLNQSSNFEHTASGAIEKWTSQIEKDLPRTFPGHPALDKDGRNALRRLLTAYARHNPDVGYCQAMNFFAALLLLLMPEENAFWTLTAIIDDYFEGYFSEQMLEAQVDQLVLEELMREYFPKLIAHLEALGVQVAWITGPWFLSIFVNMLPWESVLRVWDVLLFEGNRCMLFHTALALMELHAPFIMAAHDVGDALSLLQSRTASTFDSSQLVFTACMGFQEADETTIEVLRSKHRPKVLATVDERAKEVNLWRSSQNTVGKKISQTIISKPAAKDNNGNDNQCGNLDGKEEMADSLSEHEEQNGTLHFDPISTSDGALSLQSTLEFKHSAFEQDAECDLQEQVSLLKKELFHALEEKKEAVSRAQELENALMELVKEDNRRLLCAKVEKLEAEVAALSLALLEKQKQEEAFLQTISRMEKEQAITKDAHRCAELDAAAQRYAANLLQEKYEGAVEALEKMEQRAIMAESEAVEALEKMEQRAILAESTLEATLQYQALDGTHATSHRGVFSSSTRADHVNKANGNLKPNSSQQHSQGNHDSGDFAKYQNLGGPNSSQDWSNEPATRKQGMFSRAFGLNWGERSKVH</sequence>
<reference evidence="2" key="1">
    <citation type="journal article" date="2024" name="Proc. Natl. Acad. Sci. U.S.A.">
        <title>Extraordinary preservation of gene collinearity over three hundred million years revealed in homosporous lycophytes.</title>
        <authorList>
            <person name="Li C."/>
            <person name="Wickell D."/>
            <person name="Kuo L.Y."/>
            <person name="Chen X."/>
            <person name="Nie B."/>
            <person name="Liao X."/>
            <person name="Peng D."/>
            <person name="Ji J."/>
            <person name="Jenkins J."/>
            <person name="Williams M."/>
            <person name="Shu S."/>
            <person name="Plott C."/>
            <person name="Barry K."/>
            <person name="Rajasekar S."/>
            <person name="Grimwood J."/>
            <person name="Han X."/>
            <person name="Sun S."/>
            <person name="Hou Z."/>
            <person name="He W."/>
            <person name="Dai G."/>
            <person name="Sun C."/>
            <person name="Schmutz J."/>
            <person name="Leebens-Mack J.H."/>
            <person name="Li F.W."/>
            <person name="Wang L."/>
        </authorList>
    </citation>
    <scope>NUCLEOTIDE SEQUENCE [LARGE SCALE GENOMIC DNA]</scope>
    <source>
        <strain evidence="2">cv. PW_Plant_1</strain>
    </source>
</reference>
<evidence type="ECO:0000313" key="1">
    <source>
        <dbReference type="EMBL" id="KAJ7523734.1"/>
    </source>
</evidence>
<accession>A0ACC2B302</accession>
<proteinExistence type="predicted"/>